<reference evidence="2" key="1">
    <citation type="submission" date="2018-12" db="EMBL/GenBank/DDBJ databases">
        <title>Tengunoibacter tsumagoiensis gen. nov., sp. nov., Dictyobacter kobayashii sp. nov., D. alpinus sp. nov., and D. joshuensis sp. nov. and description of Dictyobacteraceae fam. nov. within the order Ktedonobacterales isolated from Tengu-no-mugimeshi.</title>
        <authorList>
            <person name="Wang C.M."/>
            <person name="Zheng Y."/>
            <person name="Sakai Y."/>
            <person name="Toyoda A."/>
            <person name="Minakuchi Y."/>
            <person name="Abe K."/>
            <person name="Yokota A."/>
            <person name="Yabe S."/>
        </authorList>
    </citation>
    <scope>NUCLEOTIDE SEQUENCE [LARGE SCALE GENOMIC DNA]</scope>
    <source>
        <strain evidence="2">Uno11</strain>
    </source>
</reference>
<evidence type="ECO:0000313" key="2">
    <source>
        <dbReference type="Proteomes" id="UP000287188"/>
    </source>
</evidence>
<dbReference type="EMBL" id="BIFS01000001">
    <property type="protein sequence ID" value="GCE16874.1"/>
    <property type="molecule type" value="Genomic_DNA"/>
</dbReference>
<dbReference type="AlphaFoldDB" id="A0A402ACQ1"/>
<keyword evidence="2" id="KW-1185">Reference proteome</keyword>
<sequence>MPAIQTAIAATIKIAIRATKGSDWNIGIPLFNSARYMLKHDIRAMNRTMEMLPSIRY</sequence>
<comment type="caution">
    <text evidence="1">The sequence shown here is derived from an EMBL/GenBank/DDBJ whole genome shotgun (WGS) entry which is preliminary data.</text>
</comment>
<protein>
    <submittedName>
        <fullName evidence="1">Uncharacterized protein</fullName>
    </submittedName>
</protein>
<accession>A0A402ACQ1</accession>
<dbReference type="Proteomes" id="UP000287188">
    <property type="component" value="Unassembled WGS sequence"/>
</dbReference>
<name>A0A402ACQ1_9CHLR</name>
<organism evidence="1 2">
    <name type="scientific">Dictyobacter kobayashii</name>
    <dbReference type="NCBI Taxonomy" id="2014872"/>
    <lineage>
        <taxon>Bacteria</taxon>
        <taxon>Bacillati</taxon>
        <taxon>Chloroflexota</taxon>
        <taxon>Ktedonobacteria</taxon>
        <taxon>Ktedonobacterales</taxon>
        <taxon>Dictyobacteraceae</taxon>
        <taxon>Dictyobacter</taxon>
    </lineage>
</organism>
<proteinExistence type="predicted"/>
<evidence type="ECO:0000313" key="1">
    <source>
        <dbReference type="EMBL" id="GCE16874.1"/>
    </source>
</evidence>
<gene>
    <name evidence="1" type="ORF">KDK_06740</name>
</gene>